<comment type="caution">
    <text evidence="2">The sequence shown here is derived from an EMBL/GenBank/DDBJ whole genome shotgun (WGS) entry which is preliminary data.</text>
</comment>
<evidence type="ECO:0000313" key="3">
    <source>
        <dbReference type="Proteomes" id="UP000265520"/>
    </source>
</evidence>
<keyword evidence="3" id="KW-1185">Reference proteome</keyword>
<dbReference type="Proteomes" id="UP000265520">
    <property type="component" value="Unassembled WGS sequence"/>
</dbReference>
<evidence type="ECO:0000313" key="2">
    <source>
        <dbReference type="EMBL" id="MCI13166.1"/>
    </source>
</evidence>
<reference evidence="2 3" key="1">
    <citation type="journal article" date="2018" name="Front. Plant Sci.">
        <title>Red Clover (Trifolium pratense) and Zigzag Clover (T. medium) - A Picture of Genomic Similarities and Differences.</title>
        <authorList>
            <person name="Dluhosova J."/>
            <person name="Istvanek J."/>
            <person name="Nedelnik J."/>
            <person name="Repkova J."/>
        </authorList>
    </citation>
    <scope>NUCLEOTIDE SEQUENCE [LARGE SCALE GENOMIC DNA]</scope>
    <source>
        <strain evidence="3">cv. 10/8</strain>
        <tissue evidence="2">Leaf</tissue>
    </source>
</reference>
<protein>
    <submittedName>
        <fullName evidence="2">Uncharacterized protein</fullName>
    </submittedName>
</protein>
<organism evidence="2 3">
    <name type="scientific">Trifolium medium</name>
    <dbReference type="NCBI Taxonomy" id="97028"/>
    <lineage>
        <taxon>Eukaryota</taxon>
        <taxon>Viridiplantae</taxon>
        <taxon>Streptophyta</taxon>
        <taxon>Embryophyta</taxon>
        <taxon>Tracheophyta</taxon>
        <taxon>Spermatophyta</taxon>
        <taxon>Magnoliopsida</taxon>
        <taxon>eudicotyledons</taxon>
        <taxon>Gunneridae</taxon>
        <taxon>Pentapetalae</taxon>
        <taxon>rosids</taxon>
        <taxon>fabids</taxon>
        <taxon>Fabales</taxon>
        <taxon>Fabaceae</taxon>
        <taxon>Papilionoideae</taxon>
        <taxon>50 kb inversion clade</taxon>
        <taxon>NPAAA clade</taxon>
        <taxon>Hologalegina</taxon>
        <taxon>IRL clade</taxon>
        <taxon>Trifolieae</taxon>
        <taxon>Trifolium</taxon>
    </lineage>
</organism>
<evidence type="ECO:0000256" key="1">
    <source>
        <dbReference type="SAM" id="MobiDB-lite"/>
    </source>
</evidence>
<dbReference type="AlphaFoldDB" id="A0A392PPE8"/>
<feature type="region of interest" description="Disordered" evidence="1">
    <location>
        <begin position="1"/>
        <end position="43"/>
    </location>
</feature>
<name>A0A392PPE8_9FABA</name>
<proteinExistence type="predicted"/>
<dbReference type="EMBL" id="LXQA010087137">
    <property type="protein sequence ID" value="MCI13166.1"/>
    <property type="molecule type" value="Genomic_DNA"/>
</dbReference>
<sequence length="73" mass="7841">MLEDWNLANHIKPRQAASAPGSSTGLQPASIPEPEQNNNGHSQPAILCVNRSINGSYKCNIASFSLHRNCIGI</sequence>
<feature type="non-terminal residue" evidence="2">
    <location>
        <position position="73"/>
    </location>
</feature>
<accession>A0A392PPE8</accession>